<name>A0A9Q3J298_9BASI</name>
<dbReference type="Pfam" id="PF20515">
    <property type="entry name" value="2OG-FeII_Oxy_6"/>
    <property type="match status" value="1"/>
</dbReference>
<keyword evidence="3" id="KW-1185">Reference proteome</keyword>
<reference evidence="2" key="1">
    <citation type="submission" date="2021-03" db="EMBL/GenBank/DDBJ databases">
        <title>Draft genome sequence of rust myrtle Austropuccinia psidii MF-1, a brazilian biotype.</title>
        <authorList>
            <person name="Quecine M.C."/>
            <person name="Pachon D.M.R."/>
            <person name="Bonatelli M.L."/>
            <person name="Correr F.H."/>
            <person name="Franceschini L.M."/>
            <person name="Leite T.F."/>
            <person name="Margarido G.R.A."/>
            <person name="Almeida C.A."/>
            <person name="Ferrarezi J.A."/>
            <person name="Labate C.A."/>
        </authorList>
    </citation>
    <scope>NUCLEOTIDE SEQUENCE</scope>
    <source>
        <strain evidence="2">MF-1</strain>
    </source>
</reference>
<protein>
    <recommendedName>
        <fullName evidence="1">Tet-like 2OG-Fe(II) oxygenase domain-containing protein</fullName>
    </recommendedName>
</protein>
<dbReference type="AlphaFoldDB" id="A0A9Q3J298"/>
<evidence type="ECO:0000313" key="3">
    <source>
        <dbReference type="Proteomes" id="UP000765509"/>
    </source>
</evidence>
<dbReference type="EMBL" id="AVOT02061659">
    <property type="protein sequence ID" value="MBW0554843.1"/>
    <property type="molecule type" value="Genomic_DNA"/>
</dbReference>
<dbReference type="Proteomes" id="UP000765509">
    <property type="component" value="Unassembled WGS sequence"/>
</dbReference>
<sequence length="232" mass="26907">MKCLGFRGGYDKGKSAGVYTLHKKCSSERKVKDEELWNKLPSYNSFLSHRFYLFTKDGSTNNERLMKQWQLPSWDDSEWNDKDKIENRRLFSNVSITYNDFHNHAHCDNDSNNLTYGLFSYIDIKNGNPVSPPTKCIGHSFSFPDYNLNFEFGLNNGIIELIWPSKKILHQTTKPPLEVSTNNTTTHFGCSFQISNELIKRVKKHEREGTGDFVDKTIGRAQRCAKYQKNCN</sequence>
<evidence type="ECO:0000259" key="1">
    <source>
        <dbReference type="Pfam" id="PF20515"/>
    </source>
</evidence>
<proteinExistence type="predicted"/>
<dbReference type="InterPro" id="IPR046798">
    <property type="entry name" value="2OG-FeII_Oxy_6"/>
</dbReference>
<comment type="caution">
    <text evidence="2">The sequence shown here is derived from an EMBL/GenBank/DDBJ whole genome shotgun (WGS) entry which is preliminary data.</text>
</comment>
<gene>
    <name evidence="2" type="ORF">O181_094558</name>
</gene>
<feature type="domain" description="Tet-like 2OG-Fe(II) oxygenase" evidence="1">
    <location>
        <begin position="1"/>
        <end position="174"/>
    </location>
</feature>
<evidence type="ECO:0000313" key="2">
    <source>
        <dbReference type="EMBL" id="MBW0554843.1"/>
    </source>
</evidence>
<organism evidence="2 3">
    <name type="scientific">Austropuccinia psidii MF-1</name>
    <dbReference type="NCBI Taxonomy" id="1389203"/>
    <lineage>
        <taxon>Eukaryota</taxon>
        <taxon>Fungi</taxon>
        <taxon>Dikarya</taxon>
        <taxon>Basidiomycota</taxon>
        <taxon>Pucciniomycotina</taxon>
        <taxon>Pucciniomycetes</taxon>
        <taxon>Pucciniales</taxon>
        <taxon>Sphaerophragmiaceae</taxon>
        <taxon>Austropuccinia</taxon>
    </lineage>
</organism>
<accession>A0A9Q3J298</accession>
<dbReference type="OrthoDB" id="2505769at2759"/>